<dbReference type="KEGG" id="lko:ABN16_00020"/>
<name>A0AAC8UT26_9LACO</name>
<sequence length="65" mass="7175">MKHVLLAAVAMFAILGDGWGLIDVNSQTRPMAVSDSRLAVRADSQRLMLTTHFKVSDTGQRQSFK</sequence>
<gene>
    <name evidence="1" type="ORF">ABN16_00020</name>
</gene>
<keyword evidence="2" id="KW-1185">Reference proteome</keyword>
<reference evidence="1 2" key="1">
    <citation type="submission" date="2015-07" db="EMBL/GenBank/DDBJ databases">
        <title>Lactobacillus korensis/26-25/ whole genome sequencing.</title>
        <authorList>
            <person name="Kim M.K."/>
            <person name="Im W.-T."/>
            <person name="Srinivasan S."/>
            <person name="Lee J.-J."/>
        </authorList>
    </citation>
    <scope>NUCLEOTIDE SEQUENCE [LARGE SCALE GENOMIC DNA]</scope>
    <source>
        <strain evidence="1 2">26-25</strain>
    </source>
</reference>
<dbReference type="Proteomes" id="UP000036000">
    <property type="component" value="Chromosome"/>
</dbReference>
<proteinExistence type="predicted"/>
<evidence type="ECO:0000313" key="1">
    <source>
        <dbReference type="EMBL" id="AKP63546.1"/>
    </source>
</evidence>
<evidence type="ECO:0000313" key="2">
    <source>
        <dbReference type="Proteomes" id="UP000036000"/>
    </source>
</evidence>
<protein>
    <submittedName>
        <fullName evidence="1">Uncharacterized protein</fullName>
    </submittedName>
</protein>
<dbReference type="EMBL" id="CP012033">
    <property type="protein sequence ID" value="AKP63546.1"/>
    <property type="molecule type" value="Genomic_DNA"/>
</dbReference>
<organism evidence="1 2">
    <name type="scientific">Levilactobacillus koreensis</name>
    <dbReference type="NCBI Taxonomy" id="637971"/>
    <lineage>
        <taxon>Bacteria</taxon>
        <taxon>Bacillati</taxon>
        <taxon>Bacillota</taxon>
        <taxon>Bacilli</taxon>
        <taxon>Lactobacillales</taxon>
        <taxon>Lactobacillaceae</taxon>
        <taxon>Levilactobacillus</taxon>
    </lineage>
</organism>
<dbReference type="AlphaFoldDB" id="A0AAC8UT26"/>
<dbReference type="RefSeq" id="WP_048731899.1">
    <property type="nucleotide sequence ID" value="NZ_CP012033.1"/>
</dbReference>
<accession>A0AAC8UT26</accession>